<dbReference type="Pfam" id="PF00135">
    <property type="entry name" value="COesterase"/>
    <property type="match status" value="1"/>
</dbReference>
<dbReference type="SUPFAM" id="SSF53474">
    <property type="entry name" value="alpha/beta-Hydrolases"/>
    <property type="match status" value="1"/>
</dbReference>
<evidence type="ECO:0000313" key="7">
    <source>
        <dbReference type="Proteomes" id="UP000002039"/>
    </source>
</evidence>
<dbReference type="InterPro" id="IPR029058">
    <property type="entry name" value="AB_hydrolase_fold"/>
</dbReference>
<keyword evidence="4" id="KW-0472">Membrane</keyword>
<dbReference type="InterPro" id="IPR019826">
    <property type="entry name" value="Carboxylesterase_B_AS"/>
</dbReference>
<feature type="transmembrane region" description="Helical" evidence="4">
    <location>
        <begin position="12"/>
        <end position="36"/>
    </location>
</feature>
<keyword evidence="2 3" id="KW-0378">Hydrolase</keyword>
<comment type="similarity">
    <text evidence="1 3">Belongs to the type-B carboxylesterase/lipase family.</text>
</comment>
<gene>
    <name evidence="6" type="ORF">BDCG_04014</name>
</gene>
<feature type="domain" description="Carboxylesterase type B" evidence="5">
    <location>
        <begin position="61"/>
        <end position="535"/>
    </location>
</feature>
<protein>
    <recommendedName>
        <fullName evidence="3">Carboxylic ester hydrolase</fullName>
        <ecNumber evidence="3">3.1.1.-</ecNumber>
    </recommendedName>
</protein>
<dbReference type="InterPro" id="IPR050309">
    <property type="entry name" value="Type-B_Carboxylest/Lipase"/>
</dbReference>
<evidence type="ECO:0000259" key="5">
    <source>
        <dbReference type="Pfam" id="PF00135"/>
    </source>
</evidence>
<accession>A0ABP2EZL5</accession>
<keyword evidence="4" id="KW-1133">Transmembrane helix</keyword>
<dbReference type="InterPro" id="IPR019819">
    <property type="entry name" value="Carboxylesterase_B_CS"/>
</dbReference>
<reference evidence="7" key="1">
    <citation type="journal article" date="2015" name="PLoS Genet.">
        <title>The dynamic genome and transcriptome of the human fungal pathogen Blastomyces and close relative Emmonsia.</title>
        <authorList>
            <person name="Munoz J.F."/>
            <person name="Gauthier G.M."/>
            <person name="Desjardins C.A."/>
            <person name="Gallo J.E."/>
            <person name="Holder J."/>
            <person name="Sullivan T.D."/>
            <person name="Marty A.J."/>
            <person name="Carmen J.C."/>
            <person name="Chen Z."/>
            <person name="Ding L."/>
            <person name="Gujja S."/>
            <person name="Magrini V."/>
            <person name="Misas E."/>
            <person name="Mitreva M."/>
            <person name="Priest M."/>
            <person name="Saif S."/>
            <person name="Whiston E.A."/>
            <person name="Young S."/>
            <person name="Zeng Q."/>
            <person name="Goldman W.E."/>
            <person name="Mardis E.R."/>
            <person name="Taylor J.W."/>
            <person name="McEwen J.G."/>
            <person name="Clay O.K."/>
            <person name="Klein B.S."/>
            <person name="Cuomo C.A."/>
        </authorList>
    </citation>
    <scope>NUCLEOTIDE SEQUENCE [LARGE SCALE GENOMIC DNA]</scope>
    <source>
        <strain evidence="7">ER-3 / ATCC MYA-2586</strain>
    </source>
</reference>
<keyword evidence="7" id="KW-1185">Reference proteome</keyword>
<evidence type="ECO:0000256" key="3">
    <source>
        <dbReference type="RuleBase" id="RU361235"/>
    </source>
</evidence>
<dbReference type="EMBL" id="EQ999976">
    <property type="protein sequence ID" value="EEQ88894.2"/>
    <property type="molecule type" value="Genomic_DNA"/>
</dbReference>
<evidence type="ECO:0000256" key="2">
    <source>
        <dbReference type="ARBA" id="ARBA00022801"/>
    </source>
</evidence>
<evidence type="ECO:0000313" key="6">
    <source>
        <dbReference type="EMBL" id="EEQ88894.2"/>
    </source>
</evidence>
<dbReference type="PANTHER" id="PTHR11559">
    <property type="entry name" value="CARBOXYLESTERASE"/>
    <property type="match status" value="1"/>
</dbReference>
<dbReference type="EC" id="3.1.1.-" evidence="3"/>
<organism evidence="6 7">
    <name type="scientific">Ajellomyces dermatitidis (strain ER-3 / ATCC MYA-2586)</name>
    <name type="common">Blastomyces dermatitidis</name>
    <dbReference type="NCBI Taxonomy" id="559297"/>
    <lineage>
        <taxon>Eukaryota</taxon>
        <taxon>Fungi</taxon>
        <taxon>Dikarya</taxon>
        <taxon>Ascomycota</taxon>
        <taxon>Pezizomycotina</taxon>
        <taxon>Eurotiomycetes</taxon>
        <taxon>Eurotiomycetidae</taxon>
        <taxon>Onygenales</taxon>
        <taxon>Ajellomycetaceae</taxon>
        <taxon>Blastomyces</taxon>
    </lineage>
</organism>
<name>A0ABP2EZL5_AJEDR</name>
<dbReference type="InterPro" id="IPR002018">
    <property type="entry name" value="CarbesteraseB"/>
</dbReference>
<keyword evidence="4" id="KW-0812">Transmembrane</keyword>
<evidence type="ECO:0000256" key="1">
    <source>
        <dbReference type="ARBA" id="ARBA00005964"/>
    </source>
</evidence>
<evidence type="ECO:0000256" key="4">
    <source>
        <dbReference type="SAM" id="Phobius"/>
    </source>
</evidence>
<dbReference type="GeneID" id="69026239"/>
<dbReference type="PROSITE" id="PS00941">
    <property type="entry name" value="CARBOXYLESTERASE_B_2"/>
    <property type="match status" value="1"/>
</dbReference>
<dbReference type="Proteomes" id="UP000002039">
    <property type="component" value="Unassembled WGS sequence"/>
</dbReference>
<dbReference type="Gene3D" id="3.40.50.1820">
    <property type="entry name" value="alpha/beta hydrolase"/>
    <property type="match status" value="1"/>
</dbReference>
<proteinExistence type="inferred from homology"/>
<dbReference type="PROSITE" id="PS00122">
    <property type="entry name" value="CARBOXYLESTERASE_B_1"/>
    <property type="match status" value="1"/>
</dbReference>
<dbReference type="RefSeq" id="XP_045275931.1">
    <property type="nucleotide sequence ID" value="XM_045419682.1"/>
</dbReference>
<sequence>MIKKHFSRCPPWLSIFIFCFCFMASLVPFICLLLFLSNTFQSAHAVEPLVNLGYVEYKGVENPGGVTQWLGMRYAAPPLGNLRFSAPEDPVKEKKKQRADKFGHSCLATRSVPRKHTSEDCLFINVYGPSNSKSDSKLPVYFYIQGGGFNANAGARLNGTGLVEASGMNIIVVTFNYRVGLYGFLASKEIREKASLNNGLKDQMKALEWVNKHIKQFGGDPGHVTIGGDSAGAASVYYLLSAFGGRGVNTFHAAAAGSPSFGTQLNIRESQYMYDNLVKNTKCTGKDSLACLRKVDVKRMQKLDQRYPLPGGISPPLFMYSPTVDGYLIQDYTYKLFARGQFKKVPMIFGADNNEGTVFVPRNTSSFKESDTFLKNQFPAMKKKHFRKIHELYPKTNDVFPEAKRKYGPYWRQGSNAYGEMRYNCPAIILTVAGSMHGDPSKVWNFHYDVEDPPAMKNGIGVPHTAHMAAIWGPKYAYGPGSYRGKGVNAPIVPVVQGYWTSFIRSYDPNIHRVKGSPVWGTVTTAKTGKALHQLYVKTRKTKTRLIDKKQIERCEYLLRVGAEELKM</sequence>